<gene>
    <name evidence="1" type="ORF">PUT78_10525</name>
</gene>
<dbReference type="InterPro" id="IPR027417">
    <property type="entry name" value="P-loop_NTPase"/>
</dbReference>
<dbReference type="PANTHER" id="PTHR32309">
    <property type="entry name" value="TYROSINE-PROTEIN KINASE"/>
    <property type="match status" value="1"/>
</dbReference>
<accession>A0ABT5T999</accession>
<dbReference type="InterPro" id="IPR050445">
    <property type="entry name" value="Bact_polysacc_biosynth/exp"/>
</dbReference>
<evidence type="ECO:0000313" key="2">
    <source>
        <dbReference type="Proteomes" id="UP001431784"/>
    </source>
</evidence>
<comment type="caution">
    <text evidence="1">The sequence shown here is derived from an EMBL/GenBank/DDBJ whole genome shotgun (WGS) entry which is preliminary data.</text>
</comment>
<proteinExistence type="predicted"/>
<keyword evidence="2" id="KW-1185">Reference proteome</keyword>
<evidence type="ECO:0000313" key="1">
    <source>
        <dbReference type="EMBL" id="MDD7971539.1"/>
    </source>
</evidence>
<name>A0ABT5T999_9RHOB</name>
<dbReference type="Gene3D" id="3.40.50.300">
    <property type="entry name" value="P-loop containing nucleotide triphosphate hydrolases"/>
    <property type="match status" value="1"/>
</dbReference>
<evidence type="ECO:0008006" key="3">
    <source>
        <dbReference type="Google" id="ProtNLM"/>
    </source>
</evidence>
<dbReference type="Proteomes" id="UP001431784">
    <property type="component" value="Unassembled WGS sequence"/>
</dbReference>
<protein>
    <recommendedName>
        <fullName evidence="3">CpsD/CapB family tyrosine-protein kinase</fullName>
    </recommendedName>
</protein>
<dbReference type="SUPFAM" id="SSF52540">
    <property type="entry name" value="P-loop containing nucleoside triphosphate hydrolases"/>
    <property type="match status" value="1"/>
</dbReference>
<reference evidence="1" key="1">
    <citation type="submission" date="2023-02" db="EMBL/GenBank/DDBJ databases">
        <title>Description of Roseinatronobacter alkalisoli sp. nov., an alkaliphilic bacerium isolated from soda soil.</title>
        <authorList>
            <person name="Wei W."/>
        </authorList>
    </citation>
    <scope>NUCLEOTIDE SEQUENCE</scope>
    <source>
        <strain evidence="1">HJB301</strain>
    </source>
</reference>
<sequence length="293" mass="31625">MVNTRKLEQLLKRSGRSAVTGTGQPVTAPLRRGLALSGGPAQRYDVAPRVDTAATDTLNDAAWENLAPLARDKDTDKAARLFNQQARDPALAKLFDVLRTQLIQTFRKRGLRSLGITSPHAGAGTSFTTAGLLASFARRADLHVVGLDLHFADPGLHRYFEAVPNGPILPAIRGDIPVETHLQRAYPTLALGLNRPDPESIQTGAAFPAEDFTDMMQDILGFMGPDFVVCDMPPLLEGDVALNLLPGIDAVLIVSDSRRTSASDIAACERVLQDQAEFLGVVMNRDATPQRGR</sequence>
<dbReference type="PANTHER" id="PTHR32309:SF13">
    <property type="entry name" value="FERRIC ENTEROBACTIN TRANSPORT PROTEIN FEPE"/>
    <property type="match status" value="1"/>
</dbReference>
<dbReference type="EMBL" id="JAQZSM010000008">
    <property type="protein sequence ID" value="MDD7971539.1"/>
    <property type="molecule type" value="Genomic_DNA"/>
</dbReference>
<organism evidence="1 2">
    <name type="scientific">Roseinatronobacter alkalisoli</name>
    <dbReference type="NCBI Taxonomy" id="3028235"/>
    <lineage>
        <taxon>Bacteria</taxon>
        <taxon>Pseudomonadati</taxon>
        <taxon>Pseudomonadota</taxon>
        <taxon>Alphaproteobacteria</taxon>
        <taxon>Rhodobacterales</taxon>
        <taxon>Paracoccaceae</taxon>
        <taxon>Roseinatronobacter</taxon>
    </lineage>
</organism>